<dbReference type="InterPro" id="IPR008979">
    <property type="entry name" value="Galactose-bd-like_sf"/>
</dbReference>
<accession>A0A8T1SDA2</accession>
<proteinExistence type="predicted"/>
<evidence type="ECO:0000313" key="2">
    <source>
        <dbReference type="Proteomes" id="UP000765507"/>
    </source>
</evidence>
<organism evidence="1 2">
    <name type="scientific">Chelydra serpentina</name>
    <name type="common">Snapping turtle</name>
    <name type="synonym">Testudo serpentina</name>
    <dbReference type="NCBI Taxonomy" id="8475"/>
    <lineage>
        <taxon>Eukaryota</taxon>
        <taxon>Metazoa</taxon>
        <taxon>Chordata</taxon>
        <taxon>Craniata</taxon>
        <taxon>Vertebrata</taxon>
        <taxon>Euteleostomi</taxon>
        <taxon>Archelosauria</taxon>
        <taxon>Testudinata</taxon>
        <taxon>Testudines</taxon>
        <taxon>Cryptodira</taxon>
        <taxon>Durocryptodira</taxon>
        <taxon>Americhelydia</taxon>
        <taxon>Chelydroidea</taxon>
        <taxon>Chelydridae</taxon>
        <taxon>Chelydra</taxon>
    </lineage>
</organism>
<feature type="non-terminal residue" evidence="1">
    <location>
        <position position="63"/>
    </location>
</feature>
<feature type="non-terminal residue" evidence="1">
    <location>
        <position position="1"/>
    </location>
</feature>
<dbReference type="OrthoDB" id="547680at2759"/>
<protein>
    <submittedName>
        <fullName evidence="1">Uncharacterized protein</fullName>
    </submittedName>
</protein>
<keyword evidence="2" id="KW-1185">Reference proteome</keyword>
<dbReference type="InterPro" id="IPR051941">
    <property type="entry name" value="BG_Antigen-Binding_Lectin"/>
</dbReference>
<name>A0A8T1SDA2_CHESE</name>
<dbReference type="Pfam" id="PF22633">
    <property type="entry name" value="F5_F8_type_C_2"/>
    <property type="match status" value="1"/>
</dbReference>
<comment type="caution">
    <text evidence="1">The sequence shown here is derived from an EMBL/GenBank/DDBJ whole genome shotgun (WGS) entry which is preliminary data.</text>
</comment>
<reference evidence="1 2" key="1">
    <citation type="journal article" date="2020" name="G3 (Bethesda)">
        <title>Draft Genome of the Common Snapping Turtle, Chelydra serpentina, a Model for Phenotypic Plasticity in Reptiles.</title>
        <authorList>
            <person name="Das D."/>
            <person name="Singh S.K."/>
            <person name="Bierstedt J."/>
            <person name="Erickson A."/>
            <person name="Galli G.L.J."/>
            <person name="Crossley D.A. 2nd"/>
            <person name="Rhen T."/>
        </authorList>
    </citation>
    <scope>NUCLEOTIDE SEQUENCE [LARGE SCALE GENOMIC DNA]</scope>
    <source>
        <strain evidence="1">KW</strain>
    </source>
</reference>
<dbReference type="EMBL" id="JAHGAV010000287">
    <property type="protein sequence ID" value="KAG6926956.1"/>
    <property type="molecule type" value="Genomic_DNA"/>
</dbReference>
<gene>
    <name evidence="1" type="ORF">G0U57_010782</name>
</gene>
<dbReference type="PANTHER" id="PTHR45713">
    <property type="entry name" value="FTP DOMAIN-CONTAINING PROTEIN"/>
    <property type="match status" value="1"/>
</dbReference>
<dbReference type="PANTHER" id="PTHR45713:SF11">
    <property type="entry name" value="FUCOLECTIN TACHYLECTIN-4 PENTRAXIN-1 DOMAIN-CONTAINING PROTEIN"/>
    <property type="match status" value="1"/>
</dbReference>
<dbReference type="Gene3D" id="2.60.120.260">
    <property type="entry name" value="Galactose-binding domain-like"/>
    <property type="match status" value="1"/>
</dbReference>
<dbReference type="SUPFAM" id="SSF49785">
    <property type="entry name" value="Galactose-binding domain-like"/>
    <property type="match status" value="1"/>
</dbReference>
<dbReference type="Proteomes" id="UP000765507">
    <property type="component" value="Unassembled WGS sequence"/>
</dbReference>
<sequence length="63" mass="6742">EDCCGERLAGAQIRVGDSLEDHGKQNPICGTITDTTPGSLHPFCCSGMKGRYVTITIPARAEY</sequence>
<evidence type="ECO:0000313" key="1">
    <source>
        <dbReference type="EMBL" id="KAG6926956.1"/>
    </source>
</evidence>
<dbReference type="AlphaFoldDB" id="A0A8T1SDA2"/>